<dbReference type="EMBL" id="JBBCAQ010000041">
    <property type="protein sequence ID" value="KAK7571144.1"/>
    <property type="molecule type" value="Genomic_DNA"/>
</dbReference>
<dbReference type="InterPro" id="IPR015897">
    <property type="entry name" value="CHK_kinase-like"/>
</dbReference>
<dbReference type="SMART" id="SM00587">
    <property type="entry name" value="CHK"/>
    <property type="match status" value="1"/>
</dbReference>
<dbReference type="Gene3D" id="3.90.1200.10">
    <property type="match status" value="1"/>
</dbReference>
<feature type="domain" description="CHK kinase-like" evidence="1">
    <location>
        <begin position="118"/>
        <end position="283"/>
    </location>
</feature>
<evidence type="ECO:0000313" key="2">
    <source>
        <dbReference type="EMBL" id="KAK7571144.1"/>
    </source>
</evidence>
<proteinExistence type="predicted"/>
<evidence type="ECO:0000313" key="3">
    <source>
        <dbReference type="Proteomes" id="UP001367676"/>
    </source>
</evidence>
<organism evidence="2 3">
    <name type="scientific">Parthenolecanium corni</name>
    <dbReference type="NCBI Taxonomy" id="536013"/>
    <lineage>
        <taxon>Eukaryota</taxon>
        <taxon>Metazoa</taxon>
        <taxon>Ecdysozoa</taxon>
        <taxon>Arthropoda</taxon>
        <taxon>Hexapoda</taxon>
        <taxon>Insecta</taxon>
        <taxon>Pterygota</taxon>
        <taxon>Neoptera</taxon>
        <taxon>Paraneoptera</taxon>
        <taxon>Hemiptera</taxon>
        <taxon>Sternorrhyncha</taxon>
        <taxon>Coccoidea</taxon>
        <taxon>Coccidae</taxon>
        <taxon>Parthenolecanium</taxon>
    </lineage>
</organism>
<keyword evidence="3" id="KW-1185">Reference proteome</keyword>
<dbReference type="PANTHER" id="PTHR11012:SF30">
    <property type="entry name" value="PROTEIN KINASE-LIKE DOMAIN-CONTAINING"/>
    <property type="match status" value="1"/>
</dbReference>
<sequence>MNFSVDKELLVECLSRSHPHAAITIEDHKFSQYDVEPGTNNTSEIFGVSVEYHVDGELLKEFLVFKVPFLSANFESLRPTGLYEQETYMYAAILPEMAKIVELRMVPRYYCTTASNVLVLEDLCSQGYYLVDRSAASFEQSALVFESLAEFHACSVKFDRLHPNKLSPVANETLYTKTLIDDTLKLTVPEIKVADICRIANRSCDFNVLNHGKLKTNNVLLKNDSDGKPVAVKLIDFQTCRWNSPALDLVYFCMISMDFETFESRYDELLDRYLARLNDTLARLECDQKYTKEDHDHDLSASKLYQIFTLFWVGVLDVRATVKEFNYEDVTEWDEKIIRAIRESATFRNNFVKWFKHFQEKGYFE</sequence>
<dbReference type="PANTHER" id="PTHR11012">
    <property type="entry name" value="PROTEIN KINASE-LIKE DOMAIN-CONTAINING"/>
    <property type="match status" value="1"/>
</dbReference>
<dbReference type="InterPro" id="IPR004119">
    <property type="entry name" value="EcKL"/>
</dbReference>
<dbReference type="InterPro" id="IPR011009">
    <property type="entry name" value="Kinase-like_dom_sf"/>
</dbReference>
<reference evidence="2 3" key="1">
    <citation type="submission" date="2024-03" db="EMBL/GenBank/DDBJ databases">
        <title>Adaptation during the transition from Ophiocordyceps entomopathogen to insect associate is accompanied by gene loss and intensified selection.</title>
        <authorList>
            <person name="Ward C.M."/>
            <person name="Onetto C.A."/>
            <person name="Borneman A.R."/>
        </authorList>
    </citation>
    <scope>NUCLEOTIDE SEQUENCE [LARGE SCALE GENOMIC DNA]</scope>
    <source>
        <strain evidence="2">AWRI1</strain>
        <tissue evidence="2">Single Adult Female</tissue>
    </source>
</reference>
<comment type="caution">
    <text evidence="2">The sequence shown here is derived from an EMBL/GenBank/DDBJ whole genome shotgun (WGS) entry which is preliminary data.</text>
</comment>
<gene>
    <name evidence="2" type="ORF">V9T40_014748</name>
</gene>
<name>A0AAN9XWP7_9HEMI</name>
<dbReference type="Proteomes" id="UP001367676">
    <property type="component" value="Unassembled WGS sequence"/>
</dbReference>
<evidence type="ECO:0000259" key="1">
    <source>
        <dbReference type="SMART" id="SM00587"/>
    </source>
</evidence>
<dbReference type="AlphaFoldDB" id="A0AAN9XWP7"/>
<dbReference type="SUPFAM" id="SSF56112">
    <property type="entry name" value="Protein kinase-like (PK-like)"/>
    <property type="match status" value="1"/>
</dbReference>
<dbReference type="Pfam" id="PF02958">
    <property type="entry name" value="EcKL"/>
    <property type="match status" value="2"/>
</dbReference>
<accession>A0AAN9XWP7</accession>
<protein>
    <recommendedName>
        <fullName evidence="1">CHK kinase-like domain-containing protein</fullName>
    </recommendedName>
</protein>